<dbReference type="PANTHER" id="PTHR30204">
    <property type="entry name" value="REDOX-CYCLING DRUG-SENSING TRANSCRIPTIONAL ACTIVATOR SOXR"/>
    <property type="match status" value="1"/>
</dbReference>
<comment type="caution">
    <text evidence="4">The sequence shown here is derived from an EMBL/GenBank/DDBJ whole genome shotgun (WGS) entry which is preliminary data.</text>
</comment>
<feature type="coiled-coil region" evidence="2">
    <location>
        <begin position="157"/>
        <end position="184"/>
    </location>
</feature>
<dbReference type="InterPro" id="IPR047057">
    <property type="entry name" value="MerR_fam"/>
</dbReference>
<reference evidence="4" key="1">
    <citation type="submission" date="2017-07" db="EMBL/GenBank/DDBJ databases">
        <title>Leptospira spp. isolated from tropical soils.</title>
        <authorList>
            <person name="Thibeaux R."/>
            <person name="Iraola G."/>
            <person name="Ferres I."/>
            <person name="Bierque E."/>
            <person name="Girault D."/>
            <person name="Soupe-Gilbert M.-E."/>
            <person name="Picardeau M."/>
            <person name="Goarant C."/>
        </authorList>
    </citation>
    <scope>NUCLEOTIDE SEQUENCE [LARGE SCALE GENOMIC DNA]</scope>
    <source>
        <strain evidence="4">ATI7-C-A5</strain>
    </source>
</reference>
<evidence type="ECO:0000256" key="2">
    <source>
        <dbReference type="SAM" id="Coils"/>
    </source>
</evidence>
<dbReference type="InterPro" id="IPR009061">
    <property type="entry name" value="DNA-bd_dom_put_sf"/>
</dbReference>
<sequence length="191" mass="22673">MFFPDKRTSSRIDVNRIDATQIRFANYFRNFRFFFDSHLDLELTLSDTIGFDRRNILNQKLSISKISEITNFTPHTLRYYEKMGLLPKPERSHGKDRIYSDKEIRYLRLIRTLKEINMPLGDIKEFIKEGCILDKISQGENFKPPLNKRIRILTSHLGTLEEKKKDLEIMIKLTKSKLREYETLLSPNGEN</sequence>
<dbReference type="SMART" id="SM00422">
    <property type="entry name" value="HTH_MERR"/>
    <property type="match status" value="1"/>
</dbReference>
<dbReference type="EMBL" id="NPEF01000059">
    <property type="protein sequence ID" value="PJZ93487.1"/>
    <property type="molecule type" value="Genomic_DNA"/>
</dbReference>
<dbReference type="PANTHER" id="PTHR30204:SF83">
    <property type="entry name" value="TRANSCRIPTIONAL REGULATOR, MERR FAMILY"/>
    <property type="match status" value="1"/>
</dbReference>
<evidence type="ECO:0000256" key="1">
    <source>
        <dbReference type="ARBA" id="ARBA00023125"/>
    </source>
</evidence>
<proteinExistence type="predicted"/>
<dbReference type="Pfam" id="PF13411">
    <property type="entry name" value="MerR_1"/>
    <property type="match status" value="1"/>
</dbReference>
<accession>A0A2N0BAB3</accession>
<protein>
    <recommendedName>
        <fullName evidence="3">HTH merR-type domain-containing protein</fullName>
    </recommendedName>
</protein>
<evidence type="ECO:0000259" key="3">
    <source>
        <dbReference type="PROSITE" id="PS50937"/>
    </source>
</evidence>
<dbReference type="PROSITE" id="PS50937">
    <property type="entry name" value="HTH_MERR_2"/>
    <property type="match status" value="1"/>
</dbReference>
<dbReference type="InterPro" id="IPR000551">
    <property type="entry name" value="MerR-type_HTH_dom"/>
</dbReference>
<dbReference type="GO" id="GO:0003700">
    <property type="term" value="F:DNA-binding transcription factor activity"/>
    <property type="evidence" value="ECO:0007669"/>
    <property type="project" value="InterPro"/>
</dbReference>
<name>A0A2N0BAB3_9LEPT</name>
<dbReference type="AlphaFoldDB" id="A0A2N0BAB3"/>
<dbReference type="GO" id="GO:0003677">
    <property type="term" value="F:DNA binding"/>
    <property type="evidence" value="ECO:0007669"/>
    <property type="project" value="UniProtKB-KW"/>
</dbReference>
<keyword evidence="2" id="KW-0175">Coiled coil</keyword>
<dbReference type="Gene3D" id="1.10.1660.10">
    <property type="match status" value="1"/>
</dbReference>
<dbReference type="OrthoDB" id="9814833at2"/>
<evidence type="ECO:0000313" key="4">
    <source>
        <dbReference type="EMBL" id="PJZ93487.1"/>
    </source>
</evidence>
<gene>
    <name evidence="4" type="ORF">CH379_07540</name>
</gene>
<dbReference type="SUPFAM" id="SSF46955">
    <property type="entry name" value="Putative DNA-binding domain"/>
    <property type="match status" value="1"/>
</dbReference>
<keyword evidence="1" id="KW-0238">DNA-binding</keyword>
<feature type="domain" description="HTH merR-type" evidence="3">
    <location>
        <begin position="60"/>
        <end position="129"/>
    </location>
</feature>
<organism evidence="4">
    <name type="scientific">Leptospira ellisii</name>
    <dbReference type="NCBI Taxonomy" id="2023197"/>
    <lineage>
        <taxon>Bacteria</taxon>
        <taxon>Pseudomonadati</taxon>
        <taxon>Spirochaetota</taxon>
        <taxon>Spirochaetia</taxon>
        <taxon>Leptospirales</taxon>
        <taxon>Leptospiraceae</taxon>
        <taxon>Leptospira</taxon>
    </lineage>
</organism>